<dbReference type="NCBIfam" id="TIGR03317">
    <property type="entry name" value="ygfZ_signature"/>
    <property type="match status" value="1"/>
</dbReference>
<dbReference type="Gene3D" id="3.30.1360.120">
    <property type="entry name" value="Probable tRNA modification gtpase trme, domain 1"/>
    <property type="match status" value="1"/>
</dbReference>
<organism evidence="3 4">
    <name type="scientific">Citricoccus muralis</name>
    <dbReference type="NCBI Taxonomy" id="169134"/>
    <lineage>
        <taxon>Bacteria</taxon>
        <taxon>Bacillati</taxon>
        <taxon>Actinomycetota</taxon>
        <taxon>Actinomycetes</taxon>
        <taxon>Micrococcales</taxon>
        <taxon>Micrococcaceae</taxon>
        <taxon>Citricoccus</taxon>
    </lineage>
</organism>
<dbReference type="PANTHER" id="PTHR22602">
    <property type="entry name" value="TRANSFERASE CAF17, MITOCHONDRIAL-RELATED"/>
    <property type="match status" value="1"/>
</dbReference>
<dbReference type="InterPro" id="IPR045179">
    <property type="entry name" value="YgfZ/GcvT"/>
</dbReference>
<protein>
    <submittedName>
        <fullName evidence="3">Folate-binding protein</fullName>
    </submittedName>
</protein>
<dbReference type="InterPro" id="IPR027266">
    <property type="entry name" value="TrmE/GcvT-like"/>
</dbReference>
<dbReference type="EMBL" id="CP121252">
    <property type="protein sequence ID" value="WFP15896.1"/>
    <property type="molecule type" value="Genomic_DNA"/>
</dbReference>
<sequence>MSADARPTPILGSGIDAPVAAHYGQPHAEQRALEQGTAVVDLSHRGVVGVTGPDRLSWLHVLTSQDVASLRPGVSTEMLFLDLRGRLEYDVALVDDGATAWLIVEPGLNTGLTEWLNSMRFASRVEVTDRTDDIAVIGSTAEVPGWGASDGALSVHAVWEDPWPAIAPGGFPYSAAPDPEDHPGADWSWRLYLVGRAELGRLSEALPQGWRLAGTLSSEALRIAAARPRQLVDTDERSIPHELDLLRTAVHLTKGCYKGQETVARVHNLGHPPRRLVQLMLDGSMHGLPEPGSELVVRDPDADEAALAGARSVGTVTSVAHHHEMGPIGLAILKRTVDPEAELVVRQKDAEGAVTELVAASQQVLVSPDAGNIVGRPQGDFLRGARRHL</sequence>
<evidence type="ECO:0000256" key="1">
    <source>
        <dbReference type="ARBA" id="ARBA00022946"/>
    </source>
</evidence>
<keyword evidence="4" id="KW-1185">Reference proteome</keyword>
<gene>
    <name evidence="3" type="ORF">P8192_10890</name>
</gene>
<dbReference type="Pfam" id="PF01571">
    <property type="entry name" value="GCV_T"/>
    <property type="match status" value="1"/>
</dbReference>
<dbReference type="PANTHER" id="PTHR22602:SF0">
    <property type="entry name" value="TRANSFERASE CAF17, MITOCHONDRIAL-RELATED"/>
    <property type="match status" value="1"/>
</dbReference>
<evidence type="ECO:0000313" key="4">
    <source>
        <dbReference type="Proteomes" id="UP001219037"/>
    </source>
</evidence>
<dbReference type="InterPro" id="IPR006222">
    <property type="entry name" value="GCVT_N"/>
</dbReference>
<proteinExistence type="predicted"/>
<evidence type="ECO:0000313" key="3">
    <source>
        <dbReference type="EMBL" id="WFP15896.1"/>
    </source>
</evidence>
<dbReference type="RefSeq" id="WP_278156983.1">
    <property type="nucleotide sequence ID" value="NZ_CP121252.1"/>
</dbReference>
<feature type="domain" description="GCVT N-terminal" evidence="2">
    <location>
        <begin position="27"/>
        <end position="137"/>
    </location>
</feature>
<dbReference type="InterPro" id="IPR017703">
    <property type="entry name" value="YgfZ/GCV_T_CS"/>
</dbReference>
<reference evidence="3 4" key="1">
    <citation type="submission" date="2023-04" db="EMBL/GenBank/DDBJ databases">
        <title>Funneling lignin-derived compounds into biodiesel using alkali-halophilic Citricoccus sp. P2.</title>
        <authorList>
            <person name="Luo C.-B."/>
        </authorList>
    </citation>
    <scope>NUCLEOTIDE SEQUENCE [LARGE SCALE GENOMIC DNA]</scope>
    <source>
        <strain evidence="3 4">P2</strain>
    </source>
</reference>
<dbReference type="PIRSF" id="PIRSF006487">
    <property type="entry name" value="GcvT"/>
    <property type="match status" value="1"/>
</dbReference>
<keyword evidence="1" id="KW-0809">Transit peptide</keyword>
<evidence type="ECO:0000259" key="2">
    <source>
        <dbReference type="Pfam" id="PF01571"/>
    </source>
</evidence>
<accession>A0ABY8H4N5</accession>
<name>A0ABY8H4N5_9MICC</name>
<dbReference type="SUPFAM" id="SSF103025">
    <property type="entry name" value="Folate-binding domain"/>
    <property type="match status" value="1"/>
</dbReference>
<dbReference type="Proteomes" id="UP001219037">
    <property type="component" value="Chromosome"/>
</dbReference>